<dbReference type="CDD" id="cd00799">
    <property type="entry name" value="INT_Cre_C"/>
    <property type="match status" value="1"/>
</dbReference>
<dbReference type="InterPro" id="IPR044068">
    <property type="entry name" value="CB"/>
</dbReference>
<evidence type="ECO:0000256" key="1">
    <source>
        <dbReference type="ARBA" id="ARBA00023125"/>
    </source>
</evidence>
<dbReference type="EMBL" id="MT142794">
    <property type="protein sequence ID" value="QJA88651.1"/>
    <property type="molecule type" value="Genomic_DNA"/>
</dbReference>
<dbReference type="PROSITE" id="PS51898">
    <property type="entry name" value="TYR_RECOMBINASE"/>
    <property type="match status" value="1"/>
</dbReference>
<proteinExistence type="predicted"/>
<evidence type="ECO:0000259" key="3">
    <source>
        <dbReference type="PROSITE" id="PS51898"/>
    </source>
</evidence>
<accession>A0A6M3L539</accession>
<dbReference type="GO" id="GO:0003677">
    <property type="term" value="F:DNA binding"/>
    <property type="evidence" value="ECO:0007669"/>
    <property type="project" value="UniProtKB-KW"/>
</dbReference>
<dbReference type="InterPro" id="IPR013762">
    <property type="entry name" value="Integrase-like_cat_sf"/>
</dbReference>
<evidence type="ECO:0000313" key="5">
    <source>
        <dbReference type="EMBL" id="QJA88651.1"/>
    </source>
</evidence>
<dbReference type="InterPro" id="IPR052925">
    <property type="entry name" value="Phage_Integrase-like_Recomb"/>
</dbReference>
<dbReference type="PANTHER" id="PTHR34605:SF4">
    <property type="entry name" value="DNA ADENINE METHYLTRANSFERASE"/>
    <property type="match status" value="1"/>
</dbReference>
<reference evidence="5" key="1">
    <citation type="submission" date="2020-03" db="EMBL/GenBank/DDBJ databases">
        <title>The deep terrestrial virosphere.</title>
        <authorList>
            <person name="Holmfeldt K."/>
            <person name="Nilsson E."/>
            <person name="Simone D."/>
            <person name="Lopez-Fernandez M."/>
            <person name="Wu X."/>
            <person name="de Brujin I."/>
            <person name="Lundin D."/>
            <person name="Andersson A."/>
            <person name="Bertilsson S."/>
            <person name="Dopson M."/>
        </authorList>
    </citation>
    <scope>NUCLEOTIDE SEQUENCE</scope>
    <source>
        <strain evidence="5">MM415B02716</strain>
    </source>
</reference>
<dbReference type="PANTHER" id="PTHR34605">
    <property type="entry name" value="PHAGE_INTEGRASE DOMAIN-CONTAINING PROTEIN"/>
    <property type="match status" value="1"/>
</dbReference>
<dbReference type="InterPro" id="IPR011010">
    <property type="entry name" value="DNA_brk_join_enz"/>
</dbReference>
<keyword evidence="1" id="KW-0238">DNA-binding</keyword>
<dbReference type="Pfam" id="PF00589">
    <property type="entry name" value="Phage_integrase"/>
    <property type="match status" value="1"/>
</dbReference>
<name>A0A6M3L539_9ZZZZ</name>
<evidence type="ECO:0000259" key="4">
    <source>
        <dbReference type="PROSITE" id="PS51900"/>
    </source>
</evidence>
<keyword evidence="2" id="KW-0233">DNA recombination</keyword>
<feature type="domain" description="Tyr recombinase" evidence="3">
    <location>
        <begin position="115"/>
        <end position="327"/>
    </location>
</feature>
<feature type="domain" description="Core-binding (CB)" evidence="4">
    <location>
        <begin position="19"/>
        <end position="95"/>
    </location>
</feature>
<gene>
    <name evidence="5" type="ORF">MM415B02716_0011</name>
</gene>
<dbReference type="Gene3D" id="1.10.150.130">
    <property type="match status" value="1"/>
</dbReference>
<dbReference type="InterPro" id="IPR002104">
    <property type="entry name" value="Integrase_catalytic"/>
</dbReference>
<dbReference type="PROSITE" id="PS51900">
    <property type="entry name" value="CB"/>
    <property type="match status" value="1"/>
</dbReference>
<dbReference type="SUPFAM" id="SSF47823">
    <property type="entry name" value="lambda integrase-like, N-terminal domain"/>
    <property type="match status" value="1"/>
</dbReference>
<dbReference type="GO" id="GO:0015074">
    <property type="term" value="P:DNA integration"/>
    <property type="evidence" value="ECO:0007669"/>
    <property type="project" value="InterPro"/>
</dbReference>
<organism evidence="5">
    <name type="scientific">viral metagenome</name>
    <dbReference type="NCBI Taxonomy" id="1070528"/>
    <lineage>
        <taxon>unclassified sequences</taxon>
        <taxon>metagenomes</taxon>
        <taxon>organismal metagenomes</taxon>
    </lineage>
</organism>
<sequence>MNETRELVRVSARLAAVPPEVADLAMDALSPSTWRAYRSAWRRWAASCAAGGVSPLPARPADLAAYLAQLVSSGCSYSSIRTAAAAVACVHRYTGSEVPTEAAVVRQVLRGASRRLGRAASREAAPLLVADLRAGIGGGGLVDVRDRALVLVGWAGALRRSELCGLLMGDIVRCDDGLVITIRRSKRDQEGEGARVGIPWAGDPAVCPVGAWSRWCAALASVAGSDALMPDCAAWRSIDRWSNVSADTLRPAAVTDIVRRWAARAGSDNHGAFSGHSLRAGFATEAARAGVPEWAIARQTRHASTATLRRYIRIGGLFRESPLSALL</sequence>
<dbReference type="GO" id="GO:0006310">
    <property type="term" value="P:DNA recombination"/>
    <property type="evidence" value="ECO:0007669"/>
    <property type="project" value="UniProtKB-KW"/>
</dbReference>
<evidence type="ECO:0000256" key="2">
    <source>
        <dbReference type="ARBA" id="ARBA00023172"/>
    </source>
</evidence>
<dbReference type="AlphaFoldDB" id="A0A6M3L539"/>
<dbReference type="SUPFAM" id="SSF56349">
    <property type="entry name" value="DNA breaking-rejoining enzymes"/>
    <property type="match status" value="1"/>
</dbReference>
<dbReference type="Gene3D" id="1.10.443.10">
    <property type="entry name" value="Intergrase catalytic core"/>
    <property type="match status" value="1"/>
</dbReference>
<dbReference type="InterPro" id="IPR010998">
    <property type="entry name" value="Integrase_recombinase_N"/>
</dbReference>
<protein>
    <submittedName>
        <fullName evidence="5">Putative site-specific tyrosine recombinase</fullName>
    </submittedName>
</protein>